<dbReference type="InterPro" id="IPR050987">
    <property type="entry name" value="AtrR-like"/>
</dbReference>
<name>A0AAD7G445_MYCRO</name>
<feature type="region of interest" description="Disordered" evidence="2">
    <location>
        <begin position="21"/>
        <end position="54"/>
    </location>
</feature>
<protein>
    <submittedName>
        <fullName evidence="4">Fungal-specific transcription factor domain-containing protein</fullName>
    </submittedName>
</protein>
<evidence type="ECO:0000256" key="1">
    <source>
        <dbReference type="ARBA" id="ARBA00023242"/>
    </source>
</evidence>
<dbReference type="Proteomes" id="UP001221757">
    <property type="component" value="Unassembled WGS sequence"/>
</dbReference>
<sequence>MDLSCARKACHADSQHCRLGKNHRTHTSNYTSRTRSQEQEPVPSDSLPAPSNPLRQHVEDLKMRLQLAEATLDKGNRPGEDQGIKLVLDAIHGVRNPIAAPHDEDMAFADIEASFRALSIHNKTGFYGNGSTAALLKGAVDVAKDSRKLVPRDDPLCHAIPAPIQTWKGHGSIPMSAYSFPETDLLSALVSSYFDRVNVFLPVLHRPVFERDLCQHFHKSHSGFAKTVLLVCAVGARYSTDPRVSTSGTDTAGWKWFNQVDPCGHLLHIYPTAYDIQAYCLSALFLDATANPRMAWNVVGCGMRAAQDLGLHRSTLGPTAVNLVHEVQRRALWVLLLLDTQIGTALGRGSTLESAEVDLYMPAVCDDVFWGSPDDPPHMRFRQPAGKPSTVAFFNCMIDLNRILALSCDILYSSNRKRLEMGLDNTSGWQKLAVSELDGALNAWFETIPKHLRWDADILVPDETFFDQSAALQCAYYHARIIIHRPFIPSMVSGQDPTNWSSLAICNTAARACSHVAEIHHRRRPDNPLWFSKTPLFTAGIVLLMNIWAESGNLRARSRDLRDVQQIITVLSSQRQQWPSVGPLLETLQQLVAVEYPPSTLRESRTAAEVPSRPARPSEVNEVNEANPLPETHHIPTASALTLPMYDSQLETAPPSDYLDGYLAQDAGFAEDNGPASSTDPANSVWVRVPDGFEVGAWETYLSSGGQGF</sequence>
<dbReference type="GO" id="GO:0008270">
    <property type="term" value="F:zinc ion binding"/>
    <property type="evidence" value="ECO:0007669"/>
    <property type="project" value="InterPro"/>
</dbReference>
<dbReference type="InterPro" id="IPR007219">
    <property type="entry name" value="XnlR_reg_dom"/>
</dbReference>
<dbReference type="GO" id="GO:0003700">
    <property type="term" value="F:DNA-binding transcription factor activity"/>
    <property type="evidence" value="ECO:0007669"/>
    <property type="project" value="InterPro"/>
</dbReference>
<feature type="domain" description="Xylanolytic transcriptional activator regulatory" evidence="3">
    <location>
        <begin position="295"/>
        <end position="368"/>
    </location>
</feature>
<keyword evidence="1" id="KW-0539">Nucleus</keyword>
<dbReference type="PANTHER" id="PTHR46910">
    <property type="entry name" value="TRANSCRIPTION FACTOR PDR1"/>
    <property type="match status" value="1"/>
</dbReference>
<reference evidence="4" key="1">
    <citation type="submission" date="2023-03" db="EMBL/GenBank/DDBJ databases">
        <title>Massive genome expansion in bonnet fungi (Mycena s.s.) driven by repeated elements and novel gene families across ecological guilds.</title>
        <authorList>
            <consortium name="Lawrence Berkeley National Laboratory"/>
            <person name="Harder C.B."/>
            <person name="Miyauchi S."/>
            <person name="Viragh M."/>
            <person name="Kuo A."/>
            <person name="Thoen E."/>
            <person name="Andreopoulos B."/>
            <person name="Lu D."/>
            <person name="Skrede I."/>
            <person name="Drula E."/>
            <person name="Henrissat B."/>
            <person name="Morin E."/>
            <person name="Kohler A."/>
            <person name="Barry K."/>
            <person name="LaButti K."/>
            <person name="Morin E."/>
            <person name="Salamov A."/>
            <person name="Lipzen A."/>
            <person name="Mereny Z."/>
            <person name="Hegedus B."/>
            <person name="Baldrian P."/>
            <person name="Stursova M."/>
            <person name="Weitz H."/>
            <person name="Taylor A."/>
            <person name="Grigoriev I.V."/>
            <person name="Nagy L.G."/>
            <person name="Martin F."/>
            <person name="Kauserud H."/>
        </authorList>
    </citation>
    <scope>NUCLEOTIDE SEQUENCE</scope>
    <source>
        <strain evidence="4">CBHHK067</strain>
    </source>
</reference>
<organism evidence="4 5">
    <name type="scientific">Mycena rosella</name>
    <name type="common">Pink bonnet</name>
    <name type="synonym">Agaricus rosellus</name>
    <dbReference type="NCBI Taxonomy" id="1033263"/>
    <lineage>
        <taxon>Eukaryota</taxon>
        <taxon>Fungi</taxon>
        <taxon>Dikarya</taxon>
        <taxon>Basidiomycota</taxon>
        <taxon>Agaricomycotina</taxon>
        <taxon>Agaricomycetes</taxon>
        <taxon>Agaricomycetidae</taxon>
        <taxon>Agaricales</taxon>
        <taxon>Marasmiineae</taxon>
        <taxon>Mycenaceae</taxon>
        <taxon>Mycena</taxon>
    </lineage>
</organism>
<dbReference type="AlphaFoldDB" id="A0AAD7G445"/>
<dbReference type="PANTHER" id="PTHR46910:SF38">
    <property type="entry name" value="ZN(2)-C6 FUNGAL-TYPE DOMAIN-CONTAINING PROTEIN"/>
    <property type="match status" value="1"/>
</dbReference>
<dbReference type="EMBL" id="JARKIE010000336">
    <property type="protein sequence ID" value="KAJ7653402.1"/>
    <property type="molecule type" value="Genomic_DNA"/>
</dbReference>
<feature type="region of interest" description="Disordered" evidence="2">
    <location>
        <begin position="610"/>
        <end position="632"/>
    </location>
</feature>
<keyword evidence="5" id="KW-1185">Reference proteome</keyword>
<dbReference type="CDD" id="cd12148">
    <property type="entry name" value="fungal_TF_MHR"/>
    <property type="match status" value="1"/>
</dbReference>
<evidence type="ECO:0000256" key="2">
    <source>
        <dbReference type="SAM" id="MobiDB-lite"/>
    </source>
</evidence>
<proteinExistence type="predicted"/>
<dbReference type="GO" id="GO:0006351">
    <property type="term" value="P:DNA-templated transcription"/>
    <property type="evidence" value="ECO:0007669"/>
    <property type="project" value="InterPro"/>
</dbReference>
<evidence type="ECO:0000313" key="4">
    <source>
        <dbReference type="EMBL" id="KAJ7653402.1"/>
    </source>
</evidence>
<dbReference type="Pfam" id="PF04082">
    <property type="entry name" value="Fungal_trans"/>
    <property type="match status" value="1"/>
</dbReference>
<dbReference type="GO" id="GO:0003677">
    <property type="term" value="F:DNA binding"/>
    <property type="evidence" value="ECO:0007669"/>
    <property type="project" value="InterPro"/>
</dbReference>
<dbReference type="SMART" id="SM00906">
    <property type="entry name" value="Fungal_trans"/>
    <property type="match status" value="1"/>
</dbReference>
<evidence type="ECO:0000313" key="5">
    <source>
        <dbReference type="Proteomes" id="UP001221757"/>
    </source>
</evidence>
<gene>
    <name evidence="4" type="ORF">B0H17DRAFT_396882</name>
</gene>
<comment type="caution">
    <text evidence="4">The sequence shown here is derived from an EMBL/GenBank/DDBJ whole genome shotgun (WGS) entry which is preliminary data.</text>
</comment>
<evidence type="ECO:0000259" key="3">
    <source>
        <dbReference type="SMART" id="SM00906"/>
    </source>
</evidence>
<accession>A0AAD7G445</accession>